<evidence type="ECO:0000256" key="3">
    <source>
        <dbReference type="ARBA" id="ARBA00022741"/>
    </source>
</evidence>
<dbReference type="InterPro" id="IPR000719">
    <property type="entry name" value="Prot_kinase_dom"/>
</dbReference>
<feature type="region of interest" description="Disordered" evidence="7">
    <location>
        <begin position="1"/>
        <end position="56"/>
    </location>
</feature>
<name>A0A453L1B5_AEGTS</name>
<evidence type="ECO:0000256" key="7">
    <source>
        <dbReference type="SAM" id="MobiDB-lite"/>
    </source>
</evidence>
<reference evidence="9" key="5">
    <citation type="journal article" date="2021" name="G3 (Bethesda)">
        <title>Aegilops tauschii genome assembly Aet v5.0 features greater sequence contiguity and improved annotation.</title>
        <authorList>
            <person name="Wang L."/>
            <person name="Zhu T."/>
            <person name="Rodriguez J.C."/>
            <person name="Deal K.R."/>
            <person name="Dubcovsky J."/>
            <person name="McGuire P.E."/>
            <person name="Lux T."/>
            <person name="Spannagl M."/>
            <person name="Mayer K.F.X."/>
            <person name="Baldrich P."/>
            <person name="Meyers B.C."/>
            <person name="Huo N."/>
            <person name="Gu Y.Q."/>
            <person name="Zhou H."/>
            <person name="Devos K.M."/>
            <person name="Bennetzen J.L."/>
            <person name="Unver T."/>
            <person name="Budak H."/>
            <person name="Gulick P.J."/>
            <person name="Galiba G."/>
            <person name="Kalapos B."/>
            <person name="Nelson D.R."/>
            <person name="Li P."/>
            <person name="You F.M."/>
            <person name="Luo M.C."/>
            <person name="Dvorak J."/>
        </authorList>
    </citation>
    <scope>NUCLEOTIDE SEQUENCE [LARGE SCALE GENOMIC DNA]</scope>
    <source>
        <strain evidence="9">cv. AL8/78</strain>
    </source>
</reference>
<dbReference type="EnsemblPlants" id="AET5Gv20588700.5">
    <property type="protein sequence ID" value="AET5Gv20588700.5"/>
    <property type="gene ID" value="AET5Gv20588700"/>
</dbReference>
<evidence type="ECO:0000256" key="4">
    <source>
        <dbReference type="ARBA" id="ARBA00022777"/>
    </source>
</evidence>
<keyword evidence="3 6" id="KW-0547">Nucleotide-binding</keyword>
<dbReference type="InterPro" id="IPR017441">
    <property type="entry name" value="Protein_kinase_ATP_BS"/>
</dbReference>
<dbReference type="Gene3D" id="3.30.200.20">
    <property type="entry name" value="Phosphorylase Kinase, domain 1"/>
    <property type="match status" value="1"/>
</dbReference>
<reference evidence="9" key="3">
    <citation type="journal article" date="2017" name="Nature">
        <title>Genome sequence of the progenitor of the wheat D genome Aegilops tauschii.</title>
        <authorList>
            <person name="Luo M.C."/>
            <person name="Gu Y.Q."/>
            <person name="Puiu D."/>
            <person name="Wang H."/>
            <person name="Twardziok S.O."/>
            <person name="Deal K.R."/>
            <person name="Huo N."/>
            <person name="Zhu T."/>
            <person name="Wang L."/>
            <person name="Wang Y."/>
            <person name="McGuire P.E."/>
            <person name="Liu S."/>
            <person name="Long H."/>
            <person name="Ramasamy R.K."/>
            <person name="Rodriguez J.C."/>
            <person name="Van S.L."/>
            <person name="Yuan L."/>
            <person name="Wang Z."/>
            <person name="Xia Z."/>
            <person name="Xiao L."/>
            <person name="Anderson O.D."/>
            <person name="Ouyang S."/>
            <person name="Liang Y."/>
            <person name="Zimin A.V."/>
            <person name="Pertea G."/>
            <person name="Qi P."/>
            <person name="Bennetzen J.L."/>
            <person name="Dai X."/>
            <person name="Dawson M.W."/>
            <person name="Muller H.G."/>
            <person name="Kugler K."/>
            <person name="Rivarola-Duarte L."/>
            <person name="Spannagl M."/>
            <person name="Mayer K.F.X."/>
            <person name="Lu F.H."/>
            <person name="Bevan M.W."/>
            <person name="Leroy P."/>
            <person name="Li P."/>
            <person name="You F.M."/>
            <person name="Sun Q."/>
            <person name="Liu Z."/>
            <person name="Lyons E."/>
            <person name="Wicker T."/>
            <person name="Salzberg S.L."/>
            <person name="Devos K.M."/>
            <person name="Dvorak J."/>
        </authorList>
    </citation>
    <scope>NUCLEOTIDE SEQUENCE [LARGE SCALE GENOMIC DNA]</scope>
    <source>
        <strain evidence="9">cv. AL8/78</strain>
    </source>
</reference>
<dbReference type="Pfam" id="PF00069">
    <property type="entry name" value="Pkinase"/>
    <property type="match status" value="1"/>
</dbReference>
<feature type="binding site" evidence="6">
    <location>
        <position position="114"/>
    </location>
    <ligand>
        <name>ATP</name>
        <dbReference type="ChEBI" id="CHEBI:30616"/>
    </ligand>
</feature>
<keyword evidence="10" id="KW-1185">Reference proteome</keyword>
<accession>A0A453L1B5</accession>
<evidence type="ECO:0000313" key="10">
    <source>
        <dbReference type="Proteomes" id="UP000015105"/>
    </source>
</evidence>
<dbReference type="FunFam" id="3.30.200.20:FF:000039">
    <property type="entry name" value="receptor-like protein kinase FERONIA"/>
    <property type="match status" value="1"/>
</dbReference>
<feature type="domain" description="Protein kinase" evidence="8">
    <location>
        <begin position="75"/>
        <end position="214"/>
    </location>
</feature>
<dbReference type="GO" id="GO:0004674">
    <property type="term" value="F:protein serine/threonine kinase activity"/>
    <property type="evidence" value="ECO:0007669"/>
    <property type="project" value="UniProtKB-KW"/>
</dbReference>
<protein>
    <recommendedName>
        <fullName evidence="8">Protein kinase domain-containing protein</fullName>
    </recommendedName>
</protein>
<dbReference type="Proteomes" id="UP000015105">
    <property type="component" value="Chromosome 5D"/>
</dbReference>
<dbReference type="PANTHER" id="PTHR46146">
    <property type="entry name" value="SERINE/THREONINE-PROTEIN KINASE-LIKE PROTEIN CCR4"/>
    <property type="match status" value="1"/>
</dbReference>
<keyword evidence="5 6" id="KW-0067">ATP-binding</keyword>
<dbReference type="InterPro" id="IPR011009">
    <property type="entry name" value="Kinase-like_dom_sf"/>
</dbReference>
<dbReference type="PANTHER" id="PTHR46146:SF3">
    <property type="entry name" value="SERINE_THREONINE-PROTEIN KINASE-LIKE PROTEIN CCR3-RELATED"/>
    <property type="match status" value="1"/>
</dbReference>
<dbReference type="SMART" id="SM00219">
    <property type="entry name" value="TyrKc"/>
    <property type="match status" value="1"/>
</dbReference>
<feature type="compositionally biased region" description="Basic residues" evidence="7">
    <location>
        <begin position="29"/>
        <end position="40"/>
    </location>
</feature>
<dbReference type="PROSITE" id="PS00107">
    <property type="entry name" value="PROTEIN_KINASE_ATP"/>
    <property type="match status" value="1"/>
</dbReference>
<dbReference type="GO" id="GO:0004713">
    <property type="term" value="F:protein tyrosine kinase activity"/>
    <property type="evidence" value="ECO:0007669"/>
    <property type="project" value="InterPro"/>
</dbReference>
<sequence>SRRTTGRRAGSDGGGGVGRGRAPTERPRPGRARGLFRRQLSRAMTRQRSGPSSFNFKEHTEEYTFAQLATATNGFVAEAKIGAGSFGTVYRGKLPDGREVAIKRGEASGPMARKFQEKERAFRSELAFLSRLHHKRLLGLVGYCEENDERLLVYEYMKNGALYDHLHPKGAGADAALPVVSSWKLRIKILLDPSRGIKYPHSYAVPPIIHRDIK</sequence>
<feature type="compositionally biased region" description="Polar residues" evidence="7">
    <location>
        <begin position="42"/>
        <end position="55"/>
    </location>
</feature>
<evidence type="ECO:0000256" key="6">
    <source>
        <dbReference type="PROSITE-ProRule" id="PRU10141"/>
    </source>
</evidence>
<evidence type="ECO:0000313" key="9">
    <source>
        <dbReference type="EnsemblPlants" id="AET5Gv20588700.5"/>
    </source>
</evidence>
<dbReference type="InterPro" id="IPR020635">
    <property type="entry name" value="Tyr_kinase_cat_dom"/>
</dbReference>
<dbReference type="Gene3D" id="1.10.510.10">
    <property type="entry name" value="Transferase(Phosphotransferase) domain 1"/>
    <property type="match status" value="1"/>
</dbReference>
<dbReference type="AlphaFoldDB" id="A0A453L1B5"/>
<organism evidence="9 10">
    <name type="scientific">Aegilops tauschii subsp. strangulata</name>
    <name type="common">Goatgrass</name>
    <dbReference type="NCBI Taxonomy" id="200361"/>
    <lineage>
        <taxon>Eukaryota</taxon>
        <taxon>Viridiplantae</taxon>
        <taxon>Streptophyta</taxon>
        <taxon>Embryophyta</taxon>
        <taxon>Tracheophyta</taxon>
        <taxon>Spermatophyta</taxon>
        <taxon>Magnoliopsida</taxon>
        <taxon>Liliopsida</taxon>
        <taxon>Poales</taxon>
        <taxon>Poaceae</taxon>
        <taxon>BOP clade</taxon>
        <taxon>Pooideae</taxon>
        <taxon>Triticodae</taxon>
        <taxon>Triticeae</taxon>
        <taxon>Triticinae</taxon>
        <taxon>Aegilops</taxon>
    </lineage>
</organism>
<dbReference type="SUPFAM" id="SSF56112">
    <property type="entry name" value="Protein kinase-like (PK-like)"/>
    <property type="match status" value="1"/>
</dbReference>
<reference evidence="10" key="2">
    <citation type="journal article" date="2017" name="Nat. Plants">
        <title>The Aegilops tauschii genome reveals multiple impacts of transposons.</title>
        <authorList>
            <person name="Zhao G."/>
            <person name="Zou C."/>
            <person name="Li K."/>
            <person name="Wang K."/>
            <person name="Li T."/>
            <person name="Gao L."/>
            <person name="Zhang X."/>
            <person name="Wang H."/>
            <person name="Yang Z."/>
            <person name="Liu X."/>
            <person name="Jiang W."/>
            <person name="Mao L."/>
            <person name="Kong X."/>
            <person name="Jiao Y."/>
            <person name="Jia J."/>
        </authorList>
    </citation>
    <scope>NUCLEOTIDE SEQUENCE [LARGE SCALE GENOMIC DNA]</scope>
    <source>
        <strain evidence="10">cv. AL8/78</strain>
    </source>
</reference>
<reference evidence="10" key="1">
    <citation type="journal article" date="2014" name="Science">
        <title>Ancient hybridizations among the ancestral genomes of bread wheat.</title>
        <authorList>
            <consortium name="International Wheat Genome Sequencing Consortium,"/>
            <person name="Marcussen T."/>
            <person name="Sandve S.R."/>
            <person name="Heier L."/>
            <person name="Spannagl M."/>
            <person name="Pfeifer M."/>
            <person name="Jakobsen K.S."/>
            <person name="Wulff B.B."/>
            <person name="Steuernagel B."/>
            <person name="Mayer K.F."/>
            <person name="Olsen O.A."/>
        </authorList>
    </citation>
    <scope>NUCLEOTIDE SEQUENCE [LARGE SCALE GENOMIC DNA]</scope>
    <source>
        <strain evidence="10">cv. AL8/78</strain>
    </source>
</reference>
<keyword evidence="4" id="KW-0418">Kinase</keyword>
<evidence type="ECO:0000256" key="5">
    <source>
        <dbReference type="ARBA" id="ARBA00022840"/>
    </source>
</evidence>
<dbReference type="PROSITE" id="PS50011">
    <property type="entry name" value="PROTEIN_KINASE_DOM"/>
    <property type="match status" value="1"/>
</dbReference>
<evidence type="ECO:0000256" key="1">
    <source>
        <dbReference type="ARBA" id="ARBA00022527"/>
    </source>
</evidence>
<evidence type="ECO:0000259" key="8">
    <source>
        <dbReference type="PROSITE" id="PS50011"/>
    </source>
</evidence>
<dbReference type="GO" id="GO:0005524">
    <property type="term" value="F:ATP binding"/>
    <property type="evidence" value="ECO:0007669"/>
    <property type="project" value="UniProtKB-UniRule"/>
</dbReference>
<reference evidence="9" key="4">
    <citation type="submission" date="2019-03" db="UniProtKB">
        <authorList>
            <consortium name="EnsemblPlants"/>
        </authorList>
    </citation>
    <scope>IDENTIFICATION</scope>
</reference>
<evidence type="ECO:0000256" key="2">
    <source>
        <dbReference type="ARBA" id="ARBA00022679"/>
    </source>
</evidence>
<dbReference type="Gramene" id="AET5Gv20588700.5">
    <property type="protein sequence ID" value="AET5Gv20588700.5"/>
    <property type="gene ID" value="AET5Gv20588700"/>
</dbReference>
<keyword evidence="2" id="KW-0808">Transferase</keyword>
<proteinExistence type="predicted"/>
<keyword evidence="1" id="KW-0723">Serine/threonine-protein kinase</keyword>